<dbReference type="RefSeq" id="WP_051597305.1">
    <property type="nucleotide sequence ID" value="NZ_ARYJ01000002.1"/>
</dbReference>
<keyword evidence="14" id="KW-1185">Reference proteome</keyword>
<comment type="catalytic activity">
    <reaction evidence="11">
        <text>GTP + ATP = 3',3'-cGAMP + 2 diphosphate</text>
        <dbReference type="Rhea" id="RHEA:35647"/>
        <dbReference type="ChEBI" id="CHEBI:30616"/>
        <dbReference type="ChEBI" id="CHEBI:33019"/>
        <dbReference type="ChEBI" id="CHEBI:37565"/>
        <dbReference type="ChEBI" id="CHEBI:71501"/>
    </reaction>
    <physiologicalReaction direction="left-to-right" evidence="11">
        <dbReference type="Rhea" id="RHEA:35648"/>
    </physiologicalReaction>
</comment>
<evidence type="ECO:0000256" key="3">
    <source>
        <dbReference type="ARBA" id="ARBA00022723"/>
    </source>
</evidence>
<dbReference type="GO" id="GO:0005524">
    <property type="term" value="F:ATP binding"/>
    <property type="evidence" value="ECO:0007669"/>
    <property type="project" value="UniProtKB-KW"/>
</dbReference>
<feature type="domain" description="Cyclic GMP-AMP synthase DncV-like nucleotidyltransferase" evidence="12">
    <location>
        <begin position="75"/>
        <end position="169"/>
    </location>
</feature>
<evidence type="ECO:0000256" key="7">
    <source>
        <dbReference type="ARBA" id="ARBA00023080"/>
    </source>
</evidence>
<evidence type="ECO:0000313" key="14">
    <source>
        <dbReference type="Proteomes" id="UP000024816"/>
    </source>
</evidence>
<dbReference type="EMBL" id="ARYJ01000002">
    <property type="protein sequence ID" value="KCZ90216.1"/>
    <property type="molecule type" value="Genomic_DNA"/>
</dbReference>
<protein>
    <recommendedName>
        <fullName evidence="10">Cyclic GMP-AMP synthase</fullName>
    </recommendedName>
</protein>
<evidence type="ECO:0000256" key="2">
    <source>
        <dbReference type="ARBA" id="ARBA00022695"/>
    </source>
</evidence>
<dbReference type="GO" id="GO:0009117">
    <property type="term" value="P:nucleotide metabolic process"/>
    <property type="evidence" value="ECO:0007669"/>
    <property type="project" value="UniProtKB-KW"/>
</dbReference>
<proteinExistence type="predicted"/>
<evidence type="ECO:0000256" key="6">
    <source>
        <dbReference type="ARBA" id="ARBA00022842"/>
    </source>
</evidence>
<evidence type="ECO:0000256" key="5">
    <source>
        <dbReference type="ARBA" id="ARBA00022840"/>
    </source>
</evidence>
<dbReference type="PATRIC" id="fig|1280952.3.peg.657"/>
<keyword evidence="3" id="KW-0479">Metal-binding</keyword>
<keyword evidence="7" id="KW-0546">Nucleotide metabolism</keyword>
<organism evidence="13 14">
    <name type="scientific">Hyphomonas jannaschiana VP2</name>
    <dbReference type="NCBI Taxonomy" id="1280952"/>
    <lineage>
        <taxon>Bacteria</taxon>
        <taxon>Pseudomonadati</taxon>
        <taxon>Pseudomonadota</taxon>
        <taxon>Alphaproteobacteria</taxon>
        <taxon>Hyphomonadales</taxon>
        <taxon>Hyphomonadaceae</taxon>
        <taxon>Hyphomonas</taxon>
    </lineage>
</organism>
<keyword evidence="4" id="KW-0547">Nucleotide-binding</keyword>
<comment type="caution">
    <text evidence="13">The sequence shown here is derived from an EMBL/GenBank/DDBJ whole genome shotgun (WGS) entry which is preliminary data.</text>
</comment>
<keyword evidence="5" id="KW-0067">ATP-binding</keyword>
<reference evidence="13 14" key="1">
    <citation type="journal article" date="2014" name="Antonie Van Leeuwenhoek">
        <title>Hyphomonas beringensis sp. nov. and Hyphomonas chukchiensis sp. nov., isolated from surface seawater of the Bering Sea and Chukchi Sea.</title>
        <authorList>
            <person name="Li C."/>
            <person name="Lai Q."/>
            <person name="Li G."/>
            <person name="Dong C."/>
            <person name="Wang J."/>
            <person name="Liao Y."/>
            <person name="Shao Z."/>
        </authorList>
    </citation>
    <scope>NUCLEOTIDE SEQUENCE [LARGE SCALE GENOMIC DNA]</scope>
    <source>
        <strain evidence="13 14">VP2</strain>
    </source>
</reference>
<keyword evidence="1" id="KW-0808">Transferase</keyword>
<accession>A0A059FI59</accession>
<keyword evidence="8" id="KW-0051">Antiviral defense</keyword>
<evidence type="ECO:0000313" key="13">
    <source>
        <dbReference type="EMBL" id="KCZ90216.1"/>
    </source>
</evidence>
<evidence type="ECO:0000256" key="4">
    <source>
        <dbReference type="ARBA" id="ARBA00022741"/>
    </source>
</evidence>
<gene>
    <name evidence="13" type="ORF">HJA_03276</name>
</gene>
<dbReference type="InterPro" id="IPR048445">
    <property type="entry name" value="DncV-like_NTFase"/>
</dbReference>
<dbReference type="AlphaFoldDB" id="A0A059FI59"/>
<dbReference type="OrthoDB" id="6402963at2"/>
<evidence type="ECO:0000256" key="11">
    <source>
        <dbReference type="ARBA" id="ARBA00048304"/>
    </source>
</evidence>
<dbReference type="STRING" id="1280952.HJA_03276"/>
<keyword evidence="2" id="KW-0548">Nucleotidyltransferase</keyword>
<dbReference type="GO" id="GO:0140701">
    <property type="term" value="F:3',3'-cyclic GMP-AMP synthase activity"/>
    <property type="evidence" value="ECO:0007669"/>
    <property type="project" value="InterPro"/>
</dbReference>
<dbReference type="GO" id="GO:0046872">
    <property type="term" value="F:metal ion binding"/>
    <property type="evidence" value="ECO:0007669"/>
    <property type="project" value="UniProtKB-KW"/>
</dbReference>
<dbReference type="GO" id="GO:0005525">
    <property type="term" value="F:GTP binding"/>
    <property type="evidence" value="ECO:0007669"/>
    <property type="project" value="UniProtKB-KW"/>
</dbReference>
<sequence length="404" mass="45490">MTELLNLHALLGDSSGYLDALRVPDADERALSLAREKIRSTLRDAFRQPSNFVAKRALFEDRAPVDTESAKLRAPKFRLQGSFQYGTANDCQITPPQEIDQDDGVFLPISFFRTQFGDRPVIASEAYFLLVEKALQPLVEREGWSLDTSKDTCVRIRLSKRLHMDLPLYVIQDSAFTHLAKADAQARFLDEASLRHETELAEAVYRGLSEDQILLAHRKKRWMSSDPRTLENWFANAIGVHGSILRRLSRAYKGMRDAHEMDDELGSICIMVGAVEAYGNIGKPPQGREDIALRDVAREMSHLFQNPVYNPAFPGDDEHCLCIDWDADTRQRICTLFAEAADHLDYATTGTTDKSMALHRARLAFGDRVPDDVSLIKQVGQAALIRSQEPRRQPAPLAPRTRSG</sequence>
<dbReference type="eggNOG" id="ENOG502Z9WZ">
    <property type="taxonomic scope" value="Bacteria"/>
</dbReference>
<keyword evidence="6" id="KW-0460">Magnesium</keyword>
<dbReference type="NCBIfam" id="NF041078">
    <property type="entry name" value="cGAS"/>
    <property type="match status" value="1"/>
</dbReference>
<evidence type="ECO:0000259" key="12">
    <source>
        <dbReference type="Pfam" id="PF21654"/>
    </source>
</evidence>
<evidence type="ECO:0000256" key="9">
    <source>
        <dbReference type="ARBA" id="ARBA00023134"/>
    </source>
</evidence>
<dbReference type="InterPro" id="IPR047805">
    <property type="entry name" value="GAMP_synthase"/>
</dbReference>
<keyword evidence="9" id="KW-0342">GTP-binding</keyword>
<evidence type="ECO:0000256" key="1">
    <source>
        <dbReference type="ARBA" id="ARBA00022679"/>
    </source>
</evidence>
<dbReference type="Proteomes" id="UP000024816">
    <property type="component" value="Unassembled WGS sequence"/>
</dbReference>
<evidence type="ECO:0000256" key="10">
    <source>
        <dbReference type="ARBA" id="ARBA00044145"/>
    </source>
</evidence>
<dbReference type="Pfam" id="PF21654">
    <property type="entry name" value="DncV-like_NTFase"/>
    <property type="match status" value="1"/>
</dbReference>
<dbReference type="GO" id="GO:0051607">
    <property type="term" value="P:defense response to virus"/>
    <property type="evidence" value="ECO:0007669"/>
    <property type="project" value="UniProtKB-KW"/>
</dbReference>
<name>A0A059FI59_9PROT</name>
<evidence type="ECO:0000256" key="8">
    <source>
        <dbReference type="ARBA" id="ARBA00023118"/>
    </source>
</evidence>